<dbReference type="FunFam" id="3.40.50.10480:FF:000002">
    <property type="entry name" value="Ribosome production factor 1"/>
    <property type="match status" value="1"/>
</dbReference>
<feature type="compositionally biased region" description="Basic and acidic residues" evidence="1">
    <location>
        <begin position="58"/>
        <end position="68"/>
    </location>
</feature>
<dbReference type="GO" id="GO:0000460">
    <property type="term" value="P:maturation of 5.8S rRNA"/>
    <property type="evidence" value="ECO:0007669"/>
    <property type="project" value="TreeGrafter"/>
</dbReference>
<dbReference type="AlphaFoldDB" id="A0A9W6WWY0"/>
<dbReference type="InterPro" id="IPR007109">
    <property type="entry name" value="Brix"/>
</dbReference>
<evidence type="ECO:0000259" key="2">
    <source>
        <dbReference type="PROSITE" id="PS50833"/>
    </source>
</evidence>
<dbReference type="SMART" id="SM00879">
    <property type="entry name" value="Brix"/>
    <property type="match status" value="1"/>
</dbReference>
<dbReference type="GO" id="GO:0000470">
    <property type="term" value="P:maturation of LSU-rRNA"/>
    <property type="evidence" value="ECO:0007669"/>
    <property type="project" value="TreeGrafter"/>
</dbReference>
<dbReference type="InterPro" id="IPR044281">
    <property type="entry name" value="IMP4/RPF1"/>
</dbReference>
<comment type="caution">
    <text evidence="3">The sequence shown here is derived from an EMBL/GenBank/DDBJ whole genome shotgun (WGS) entry which is preliminary data.</text>
</comment>
<protein>
    <submittedName>
        <fullName evidence="3">Unnamed protein product</fullName>
    </submittedName>
</protein>
<reference evidence="3" key="1">
    <citation type="submission" date="2023-04" db="EMBL/GenBank/DDBJ databases">
        <title>Phytophthora lilii NBRC 32176.</title>
        <authorList>
            <person name="Ichikawa N."/>
            <person name="Sato H."/>
            <person name="Tonouchi N."/>
        </authorList>
    </citation>
    <scope>NUCLEOTIDE SEQUENCE</scope>
    <source>
        <strain evidence="3">NBRC 32176</strain>
    </source>
</reference>
<evidence type="ECO:0000313" key="4">
    <source>
        <dbReference type="Proteomes" id="UP001165083"/>
    </source>
</evidence>
<dbReference type="Proteomes" id="UP001165083">
    <property type="component" value="Unassembled WGS sequence"/>
</dbReference>
<sequence length="372" mass="43269">MAVAPRANLNLNDYVDRGNATIACPSIQIPCRIRLATNNIFEATSSAGSMALPNKRAKKDDGDGKEAGEPAFQMRNPSHIKNKMKRQLVMQKYRKEKKEAKKAAQLKRRREAEEMGEEAPPKMEPRTIDNTREEEVTMVSNEGDEEIEADERDDEFASIFANEEAPKLMITTRPFPSGELYHFIKDLMDLLPNSFYYKRGTFDIKEIVQFATNKKFTHLIVLSEKSKICNGMLVSHLPEGPTAFFKVSNVKLTASIKERGRRTNHQPELILNNFSTRLGHRVGRFLGSLFEHQPEFEGHQVVTFHNQRDFIFVRHHRYTFENEKKARLQEIGPRFTMKLRWLQQGTFDTKFGEYEWIHKQHQLDTSRRKFHL</sequence>
<dbReference type="Pfam" id="PF04427">
    <property type="entry name" value="Brix"/>
    <property type="match status" value="1"/>
</dbReference>
<dbReference type="EMBL" id="BSXW01000381">
    <property type="protein sequence ID" value="GMF20639.1"/>
    <property type="molecule type" value="Genomic_DNA"/>
</dbReference>
<accession>A0A9W6WWY0</accession>
<organism evidence="3 4">
    <name type="scientific">Phytophthora lilii</name>
    <dbReference type="NCBI Taxonomy" id="2077276"/>
    <lineage>
        <taxon>Eukaryota</taxon>
        <taxon>Sar</taxon>
        <taxon>Stramenopiles</taxon>
        <taxon>Oomycota</taxon>
        <taxon>Peronosporomycetes</taxon>
        <taxon>Peronosporales</taxon>
        <taxon>Peronosporaceae</taxon>
        <taxon>Phytophthora</taxon>
    </lineage>
</organism>
<dbReference type="PANTHER" id="PTHR22734">
    <property type="entry name" value="U3 SMALL NUCLEOLAR RIBONUCLEOPROTEIN PROTEIN IMP4"/>
    <property type="match status" value="1"/>
</dbReference>
<keyword evidence="4" id="KW-1185">Reference proteome</keyword>
<dbReference type="GO" id="GO:0005730">
    <property type="term" value="C:nucleolus"/>
    <property type="evidence" value="ECO:0007669"/>
    <property type="project" value="TreeGrafter"/>
</dbReference>
<dbReference type="Gene3D" id="3.40.50.10480">
    <property type="entry name" value="Probable brix-domain ribosomal biogenesis protein"/>
    <property type="match status" value="1"/>
</dbReference>
<dbReference type="PROSITE" id="PS50833">
    <property type="entry name" value="BRIX"/>
    <property type="match status" value="1"/>
</dbReference>
<dbReference type="PANTHER" id="PTHR22734:SF3">
    <property type="entry name" value="RIBOSOME PRODUCTION FACTOR 1"/>
    <property type="match status" value="1"/>
</dbReference>
<name>A0A9W6WWY0_9STRA</name>
<feature type="domain" description="Brix" evidence="2">
    <location>
        <begin position="166"/>
        <end position="348"/>
    </location>
</feature>
<evidence type="ECO:0000313" key="3">
    <source>
        <dbReference type="EMBL" id="GMF20639.1"/>
    </source>
</evidence>
<feature type="region of interest" description="Disordered" evidence="1">
    <location>
        <begin position="97"/>
        <end position="125"/>
    </location>
</feature>
<feature type="region of interest" description="Disordered" evidence="1">
    <location>
        <begin position="51"/>
        <end position="72"/>
    </location>
</feature>
<dbReference type="SUPFAM" id="SSF52954">
    <property type="entry name" value="Class II aaRS ABD-related"/>
    <property type="match status" value="1"/>
</dbReference>
<dbReference type="GO" id="GO:0042134">
    <property type="term" value="F:rRNA primary transcript binding"/>
    <property type="evidence" value="ECO:0007669"/>
    <property type="project" value="InterPro"/>
</dbReference>
<dbReference type="GO" id="GO:0030687">
    <property type="term" value="C:preribosome, large subunit precursor"/>
    <property type="evidence" value="ECO:0007669"/>
    <property type="project" value="TreeGrafter"/>
</dbReference>
<dbReference type="OrthoDB" id="10253204at2759"/>
<proteinExistence type="predicted"/>
<gene>
    <name evidence="3" type="ORF">Plil01_000803700</name>
</gene>
<evidence type="ECO:0000256" key="1">
    <source>
        <dbReference type="SAM" id="MobiDB-lite"/>
    </source>
</evidence>